<dbReference type="RefSeq" id="WP_053192302.1">
    <property type="nucleotide sequence ID" value="NZ_LHVK01000008.1"/>
</dbReference>
<comment type="caution">
    <text evidence="4">The sequence shown here is derived from an EMBL/GenBank/DDBJ whole genome shotgun (WGS) entry which is preliminary data.</text>
</comment>
<protein>
    <recommendedName>
        <fullName evidence="6">Insecticidal toxin complex protein TcaB2</fullName>
    </recommendedName>
</protein>
<gene>
    <name evidence="4" type="ORF">ALQ77_03346</name>
</gene>
<dbReference type="Pfam" id="PF18413">
    <property type="entry name" value="Neuraminidase"/>
    <property type="match status" value="1"/>
</dbReference>
<dbReference type="STRING" id="47879.AXG94_09370"/>
<name>A0A3M3EUJ3_9PSED</name>
<dbReference type="InterPro" id="IPR040840">
    <property type="entry name" value="TcA_TcB_BD"/>
</dbReference>
<dbReference type="InterPro" id="IPR046839">
    <property type="entry name" value="ABC_toxin_N"/>
</dbReference>
<evidence type="ECO:0000259" key="3">
    <source>
        <dbReference type="Pfam" id="PF20220"/>
    </source>
</evidence>
<evidence type="ECO:0000259" key="2">
    <source>
        <dbReference type="Pfam" id="PF18413"/>
    </source>
</evidence>
<dbReference type="InterPro" id="IPR041079">
    <property type="entry name" value="Neuraminidase-like"/>
</dbReference>
<dbReference type="EMBL" id="RBOJ01000035">
    <property type="protein sequence ID" value="RMM53297.1"/>
    <property type="molecule type" value="Genomic_DNA"/>
</dbReference>
<dbReference type="Pfam" id="PF20220">
    <property type="entry name" value="ABC_toxin_N"/>
    <property type="match status" value="1"/>
</dbReference>
<dbReference type="OrthoDB" id="9781691at2"/>
<feature type="domain" description="Neuraminidase-like" evidence="2">
    <location>
        <begin position="168"/>
        <end position="289"/>
    </location>
</feature>
<dbReference type="Pfam" id="PF18276">
    <property type="entry name" value="TcA_TcB_BD"/>
    <property type="match status" value="1"/>
</dbReference>
<dbReference type="Proteomes" id="UP000270661">
    <property type="component" value="Unassembled WGS sequence"/>
</dbReference>
<evidence type="ECO:0008006" key="6">
    <source>
        <dbReference type="Google" id="ProtNLM"/>
    </source>
</evidence>
<organism evidence="4 5">
    <name type="scientific">Pseudomonas corrugata</name>
    <dbReference type="NCBI Taxonomy" id="47879"/>
    <lineage>
        <taxon>Bacteria</taxon>
        <taxon>Pseudomonadati</taxon>
        <taxon>Pseudomonadota</taxon>
        <taxon>Gammaproteobacteria</taxon>
        <taxon>Pseudomonadales</taxon>
        <taxon>Pseudomonadaceae</taxon>
        <taxon>Pseudomonas</taxon>
    </lineage>
</organism>
<sequence>MATQDITRATALRRDALIECALGIKEIEDHDAGKGYPPIKTADDLLEWLRTDPLDNHQVKTTWVAEAVSCFQQYIHAVYQKLEPGYTQREFDRKDLKDWDIASQYPLWAASQLLKCMPEDYITPYARIRKTSLFRTLENNLNQTRLTTDSVQSGVQQYLRAFEEVCNLDVLNGYVDGPDARRADYYLVGRERIAPYRYFWRKADVQLDADTQTINPAAWSEWQPVDIPADAQVLDSRLVFWGGRLCLVWAEWRPALFDGDGGLQKPYELELKVAFITLDGKWSPPIRLNLSAFDEDVSPGCRLVAVMLRDDVDPLYPKGRLAVHLTNARTPPAFIGTRPRPVEIYETRDALFRKVADEKPLMDHLAMVRFSKPTTLQQRVAPEGFSKMTETVSSGADPLVENFTLKVVVRTVGGKQHLYYQAHCALLTPGKTGEPMAFTLSLLYPSGDDDPDVVETHSDNGGWSFAWHGIERENFANLTATFILKGPENIGEPPRDFGQKTFTLDLKGVPTDPSLPAVHKTDSRGGQFLHLNDSGLALKYARLNTLIGAELVTRANVSIDAVLDWDTQFPDEPPLPDDSNEPNGPFDGANGLFFWELFFHLPHLVATRLKDEERFVEAQQWLHFIFDPQAIADTQAERADPKPRYWRCRPLNVSGSEGDVGCEADNPTDPDAIAYSTPRHYQMLIFLDYVANLVAWGDWLYRQLTRDSLAAAKLQYLRAKNLMGTTPDMHTLSQWTPATLTELVEELEDSAALRAFEQDLLLDPGSLPVRSHFFEDPGVVGVERFRLPVSQRVLQLYELPAQRMYNLRHNLTIDGKPLSIELFSTINPSDLLNNLAAGGVGPVRPMGGPLRVAAFRWRTLFDTALRATQYLQECGNQVMRLLEQQDRGEQELLQQRHLTELSTFVRTVQEENLEQLRDTLAALNSSRTLTAERQAHYTKLYSENISSSEYKVMEALDSVKLLTALSTSMQVAGAVIDAFPNVFGLANGGHQFGSAPRALAYGFQVGAEVVRSDAEKDATSESYRRRREDWGLARDQATAELAMIDEQINAQKHAVLAAEANLDQIVKMNAQAQALYDFLLTRATRVELYRWHLGQCKTLHYQAYDQVVSLCLSAQSALQLETAEFGLSHIRTDAWLDNYYGLTAGDSLRLDLLRMEADHLLRYERRLEIVKTVSLRQLFDDNSDRQADYSSWDEAREGLITNGTLNFKLSQLLFDRDYHDHYCRQINAVDVTLPTLLGPFENVCATLTQIGSETAIKASLESLDYLYGDSSLAPADVLLNISSGEQMAISIGLDDFGVAALRPEEGLRNIFENTGAVSRWTLSFPWFQEWDRQKDQLAALNDIIVKVRYTAKVGAPAFSRYVQGKVRAAERAALKGVQR</sequence>
<reference evidence="4 5" key="1">
    <citation type="submission" date="2018-08" db="EMBL/GenBank/DDBJ databases">
        <title>Recombination of ecologically and evolutionarily significant loci maintains genetic cohesion in the Pseudomonas syringae species complex.</title>
        <authorList>
            <person name="Dillon M."/>
            <person name="Thakur S."/>
            <person name="Almeida R.N.D."/>
            <person name="Weir B.S."/>
            <person name="Guttman D.S."/>
        </authorList>
    </citation>
    <scope>NUCLEOTIDE SEQUENCE [LARGE SCALE GENOMIC DNA]</scope>
    <source>
        <strain evidence="4 5">NCPPB2445</strain>
    </source>
</reference>
<evidence type="ECO:0000313" key="4">
    <source>
        <dbReference type="EMBL" id="RMM53297.1"/>
    </source>
</evidence>
<keyword evidence="5" id="KW-1185">Reference proteome</keyword>
<accession>A0A3M3EUJ3</accession>
<feature type="domain" description="ABC toxin N-terminal" evidence="3">
    <location>
        <begin position="12"/>
        <end position="138"/>
    </location>
</feature>
<evidence type="ECO:0000259" key="1">
    <source>
        <dbReference type="Pfam" id="PF18276"/>
    </source>
</evidence>
<proteinExistence type="predicted"/>
<feature type="domain" description="Tc toxin complex TcA C-terminal TcB-binding" evidence="1">
    <location>
        <begin position="1047"/>
        <end position="1351"/>
    </location>
</feature>
<evidence type="ECO:0000313" key="5">
    <source>
        <dbReference type="Proteomes" id="UP000270661"/>
    </source>
</evidence>